<dbReference type="PROSITE" id="PS50110">
    <property type="entry name" value="RESPONSE_REGULATORY"/>
    <property type="match status" value="1"/>
</dbReference>
<evidence type="ECO:0000256" key="3">
    <source>
        <dbReference type="ARBA" id="ARBA00022553"/>
    </source>
</evidence>
<dbReference type="OrthoDB" id="9759232at2"/>
<proteinExistence type="predicted"/>
<dbReference type="EMBL" id="CP041666">
    <property type="protein sequence ID" value="QDP39947.1"/>
    <property type="molecule type" value="Genomic_DNA"/>
</dbReference>
<dbReference type="PIRSF" id="PIRSF006171">
    <property type="entry name" value="RR_citrat_malat"/>
    <property type="match status" value="1"/>
</dbReference>
<dbReference type="Pfam" id="PF00072">
    <property type="entry name" value="Response_reg"/>
    <property type="match status" value="1"/>
</dbReference>
<keyword evidence="7" id="KW-0010">Activator</keyword>
<dbReference type="KEGG" id="aqt:FN924_07070"/>
<evidence type="ECO:0000256" key="4">
    <source>
        <dbReference type="ARBA" id="ARBA00023012"/>
    </source>
</evidence>
<feature type="domain" description="Response regulatory" evidence="10">
    <location>
        <begin position="3"/>
        <end position="119"/>
    </location>
</feature>
<gene>
    <name evidence="11" type="ORF">FN924_07070</name>
</gene>
<keyword evidence="12" id="KW-1185">Reference proteome</keyword>
<dbReference type="RefSeq" id="WP_143893041.1">
    <property type="nucleotide sequence ID" value="NZ_CP041666.1"/>
</dbReference>
<keyword evidence="6" id="KW-0238">DNA-binding</keyword>
<dbReference type="Proteomes" id="UP000315215">
    <property type="component" value="Chromosome"/>
</dbReference>
<evidence type="ECO:0000259" key="10">
    <source>
        <dbReference type="PROSITE" id="PS50110"/>
    </source>
</evidence>
<evidence type="ECO:0000256" key="2">
    <source>
        <dbReference type="ARBA" id="ARBA00022490"/>
    </source>
</evidence>
<dbReference type="InterPro" id="IPR001789">
    <property type="entry name" value="Sig_transdc_resp-reg_receiver"/>
</dbReference>
<evidence type="ECO:0000256" key="1">
    <source>
        <dbReference type="ARBA" id="ARBA00004496"/>
    </source>
</evidence>
<dbReference type="GO" id="GO:0005737">
    <property type="term" value="C:cytoplasm"/>
    <property type="evidence" value="ECO:0007669"/>
    <property type="project" value="UniProtKB-SubCell"/>
</dbReference>
<dbReference type="SUPFAM" id="SSF52172">
    <property type="entry name" value="CheY-like"/>
    <property type="match status" value="1"/>
</dbReference>
<dbReference type="GO" id="GO:0000156">
    <property type="term" value="F:phosphorelay response regulator activity"/>
    <property type="evidence" value="ECO:0007669"/>
    <property type="project" value="TreeGrafter"/>
</dbReference>
<name>A0A516KF14_9BACI</name>
<evidence type="ECO:0000256" key="8">
    <source>
        <dbReference type="ARBA" id="ARBA00023163"/>
    </source>
</evidence>
<dbReference type="PANTHER" id="PTHR45526">
    <property type="entry name" value="TRANSCRIPTIONAL REGULATORY PROTEIN DPIA"/>
    <property type="match status" value="1"/>
</dbReference>
<reference evidence="11 12" key="1">
    <citation type="submission" date="2019-07" db="EMBL/GenBank/DDBJ databases">
        <authorList>
            <person name="Li J."/>
        </authorList>
    </citation>
    <scope>NUCLEOTIDE SEQUENCE [LARGE SCALE GENOMIC DNA]</scope>
    <source>
        <strain evidence="11 12">TKL69</strain>
    </source>
</reference>
<dbReference type="GO" id="GO:0003700">
    <property type="term" value="F:DNA-binding transcription factor activity"/>
    <property type="evidence" value="ECO:0007669"/>
    <property type="project" value="InterPro"/>
</dbReference>
<dbReference type="Gene3D" id="3.40.50.2300">
    <property type="match status" value="1"/>
</dbReference>
<organism evidence="11 12">
    <name type="scientific">Radiobacillus deserti</name>
    <dbReference type="NCBI Taxonomy" id="2594883"/>
    <lineage>
        <taxon>Bacteria</taxon>
        <taxon>Bacillati</taxon>
        <taxon>Bacillota</taxon>
        <taxon>Bacilli</taxon>
        <taxon>Bacillales</taxon>
        <taxon>Bacillaceae</taxon>
        <taxon>Radiobacillus</taxon>
    </lineage>
</organism>
<keyword evidence="5" id="KW-0805">Transcription regulation</keyword>
<comment type="subcellular location">
    <subcellularLocation>
        <location evidence="1">Cytoplasm</location>
    </subcellularLocation>
</comment>
<evidence type="ECO:0000256" key="7">
    <source>
        <dbReference type="ARBA" id="ARBA00023159"/>
    </source>
</evidence>
<dbReference type="InterPro" id="IPR048714">
    <property type="entry name" value="DpiA-like_HTH"/>
</dbReference>
<keyword evidence="3 9" id="KW-0597">Phosphoprotein</keyword>
<dbReference type="InterPro" id="IPR011006">
    <property type="entry name" value="CheY-like_superfamily"/>
</dbReference>
<keyword evidence="8" id="KW-0804">Transcription</keyword>
<dbReference type="CDD" id="cd19925">
    <property type="entry name" value="REC_citrate_TCS"/>
    <property type="match status" value="1"/>
</dbReference>
<dbReference type="SMART" id="SM00448">
    <property type="entry name" value="REC"/>
    <property type="match status" value="1"/>
</dbReference>
<sequence length="223" mass="25452">MYNVLIAEDDFRVAEIHEQYLTRFPELRLIGKAMNAKEVMEYLERKQVDLILLDVYLPDSLGTELLHRIRQAYPKVNVIMITAATDKSFLEKALQYGVQHYIIKPVTLEQFSSAIKQYLRNRNVLESMNEVDQETVNHFFGSTSSVPEKTVLPSGIDNLTLKKVNDILSAQSAGITSEEVGEKMGASRTTARRYLEYLVGIGQADVEHTYGIVGRPERRYHAR</sequence>
<accession>A0A516KF14</accession>
<dbReference type="GO" id="GO:0003677">
    <property type="term" value="F:DNA binding"/>
    <property type="evidence" value="ECO:0007669"/>
    <property type="project" value="UniProtKB-KW"/>
</dbReference>
<keyword evidence="2" id="KW-0963">Cytoplasm</keyword>
<keyword evidence="4" id="KW-0902">Two-component regulatory system</keyword>
<dbReference type="InterPro" id="IPR051271">
    <property type="entry name" value="2C-system_Tx_regulators"/>
</dbReference>
<dbReference type="InterPro" id="IPR024187">
    <property type="entry name" value="Sig_transdc_resp-reg_cit/mal"/>
</dbReference>
<dbReference type="PANTHER" id="PTHR45526:SF6">
    <property type="entry name" value="TRANSCRIPTIONAL REGULATORY PROTEIN CITT"/>
    <property type="match status" value="1"/>
</dbReference>
<evidence type="ECO:0000313" key="11">
    <source>
        <dbReference type="EMBL" id="QDP39947.1"/>
    </source>
</evidence>
<evidence type="ECO:0000313" key="12">
    <source>
        <dbReference type="Proteomes" id="UP000315215"/>
    </source>
</evidence>
<evidence type="ECO:0000256" key="6">
    <source>
        <dbReference type="ARBA" id="ARBA00023125"/>
    </source>
</evidence>
<dbReference type="Pfam" id="PF20714">
    <property type="entry name" value="HTH_64"/>
    <property type="match status" value="1"/>
</dbReference>
<protein>
    <submittedName>
        <fullName evidence="11">Response regulator</fullName>
    </submittedName>
</protein>
<evidence type="ECO:0000256" key="5">
    <source>
        <dbReference type="ARBA" id="ARBA00023015"/>
    </source>
</evidence>
<dbReference type="AlphaFoldDB" id="A0A516KF14"/>
<feature type="modified residue" description="4-aspartylphosphate" evidence="9">
    <location>
        <position position="54"/>
    </location>
</feature>
<evidence type="ECO:0000256" key="9">
    <source>
        <dbReference type="PROSITE-ProRule" id="PRU00169"/>
    </source>
</evidence>